<comment type="similarity">
    <text evidence="2 9">Belongs to the branched chain amino acid transporter family.</text>
</comment>
<dbReference type="EMBL" id="JARUJP010000001">
    <property type="protein sequence ID" value="MDW8799607.1"/>
    <property type="molecule type" value="Genomic_DNA"/>
</dbReference>
<sequence>MKNSTKNALVIGFALFAMFFGAGNLIFPPYLGKAVGASYGTAIIGFLITGVGLPLSGVIACAMINGSFEDMANRVGKTFSVIATIGLILAIGPMLAIPRTAATTFELGVHPIFPSVSPIISVIVYFGITLFFVLRPSSLIDDIGKILTPALLVMLAIIIVKGIIDPIGPVVATDYKNVFSSSLLEGYQTMDAMASVIFASMILTSVRSKGYSTPKDVMMMTIKSAGVAVAGLAFVYGGLTYLGSQTSTLFPADIARTTLVTEIVKLDLGSIGSVILGLAVGLACLTTAIGLVSTGAEFFSKLTKGKVSYKVFAILISLVSGVIATQNVDKIVALAVPVLQILYPIVIVLIIMTLLGKKVKSDKIVAITTYVTLVVSVLDTINLLTANKIGFISGIVNAIPLAKAGFSWLIPAVAAFIIASVVVKSDSGKNIKENIA</sequence>
<feature type="transmembrane region" description="Helical" evidence="9">
    <location>
        <begin position="405"/>
        <end position="423"/>
    </location>
</feature>
<organism evidence="10 11">
    <name type="scientific">Clostridium tanneri</name>
    <dbReference type="NCBI Taxonomy" id="3037988"/>
    <lineage>
        <taxon>Bacteria</taxon>
        <taxon>Bacillati</taxon>
        <taxon>Bacillota</taxon>
        <taxon>Clostridia</taxon>
        <taxon>Eubacteriales</taxon>
        <taxon>Clostridiaceae</taxon>
        <taxon>Clostridium</taxon>
    </lineage>
</organism>
<comment type="function">
    <text evidence="9">Component of the transport system for branched-chain amino acids.</text>
</comment>
<gene>
    <name evidence="10" type="primary">brnQ</name>
    <name evidence="10" type="ORF">P8V03_00390</name>
</gene>
<evidence type="ECO:0000313" key="10">
    <source>
        <dbReference type="EMBL" id="MDW8799607.1"/>
    </source>
</evidence>
<feature type="transmembrane region" description="Helical" evidence="9">
    <location>
        <begin position="274"/>
        <end position="295"/>
    </location>
</feature>
<evidence type="ECO:0000256" key="5">
    <source>
        <dbReference type="ARBA" id="ARBA00022692"/>
    </source>
</evidence>
<feature type="transmembrane region" description="Helical" evidence="9">
    <location>
        <begin position="116"/>
        <end position="134"/>
    </location>
</feature>
<dbReference type="InterPro" id="IPR004685">
    <property type="entry name" value="Brnchd-chn_aa_trnsp_Livcs"/>
</dbReference>
<evidence type="ECO:0000313" key="11">
    <source>
        <dbReference type="Proteomes" id="UP001281656"/>
    </source>
</evidence>
<evidence type="ECO:0000256" key="7">
    <source>
        <dbReference type="ARBA" id="ARBA00022989"/>
    </source>
</evidence>
<feature type="transmembrane region" description="Helical" evidence="9">
    <location>
        <begin position="78"/>
        <end position="96"/>
    </location>
</feature>
<accession>A0ABU4JN93</accession>
<name>A0ABU4JN93_9CLOT</name>
<reference evidence="10 11" key="1">
    <citation type="submission" date="2023-04" db="EMBL/GenBank/DDBJ databases">
        <title>Clostridium tannerae sp. nov., isolated from the fecal material of an alpaca.</title>
        <authorList>
            <person name="Miller S."/>
            <person name="Hendry M."/>
            <person name="King J."/>
            <person name="Sankaranarayanan K."/>
            <person name="Lawson P.A."/>
        </authorList>
    </citation>
    <scope>NUCLEOTIDE SEQUENCE [LARGE SCALE GENOMIC DNA]</scope>
    <source>
        <strain evidence="10 11">A1-XYC3</strain>
    </source>
</reference>
<evidence type="ECO:0000256" key="4">
    <source>
        <dbReference type="ARBA" id="ARBA00022475"/>
    </source>
</evidence>
<dbReference type="Proteomes" id="UP001281656">
    <property type="component" value="Unassembled WGS sequence"/>
</dbReference>
<dbReference type="PANTHER" id="PTHR30588">
    <property type="entry name" value="BRANCHED-CHAIN AMINO ACID TRANSPORT SYSTEM 2 CARRIER PROTEIN"/>
    <property type="match status" value="1"/>
</dbReference>
<evidence type="ECO:0000256" key="3">
    <source>
        <dbReference type="ARBA" id="ARBA00022448"/>
    </source>
</evidence>
<dbReference type="NCBIfam" id="TIGR00796">
    <property type="entry name" value="livcs"/>
    <property type="match status" value="1"/>
</dbReference>
<evidence type="ECO:0000256" key="8">
    <source>
        <dbReference type="ARBA" id="ARBA00023136"/>
    </source>
</evidence>
<keyword evidence="4" id="KW-1003">Cell membrane</keyword>
<dbReference type="RefSeq" id="WP_318796316.1">
    <property type="nucleotide sequence ID" value="NZ_JARUJP010000001.1"/>
</dbReference>
<feature type="transmembrane region" description="Helical" evidence="9">
    <location>
        <begin position="307"/>
        <end position="325"/>
    </location>
</feature>
<keyword evidence="8 9" id="KW-0472">Membrane</keyword>
<keyword evidence="3 9" id="KW-0813">Transport</keyword>
<keyword evidence="5 9" id="KW-0812">Transmembrane</keyword>
<keyword evidence="11" id="KW-1185">Reference proteome</keyword>
<comment type="subcellular location">
    <subcellularLocation>
        <location evidence="1 9">Cell membrane</location>
        <topology evidence="1 9">Multi-pass membrane protein</topology>
    </subcellularLocation>
</comment>
<evidence type="ECO:0000256" key="9">
    <source>
        <dbReference type="RuleBase" id="RU362122"/>
    </source>
</evidence>
<evidence type="ECO:0000256" key="6">
    <source>
        <dbReference type="ARBA" id="ARBA00022970"/>
    </source>
</evidence>
<protein>
    <recommendedName>
        <fullName evidence="9">Branched-chain amino acid transport system carrier protein</fullName>
    </recommendedName>
</protein>
<feature type="transmembrane region" description="Helical" evidence="9">
    <location>
        <begin position="225"/>
        <end position="243"/>
    </location>
</feature>
<proteinExistence type="inferred from homology"/>
<dbReference type="Pfam" id="PF05525">
    <property type="entry name" value="Branch_AA_trans"/>
    <property type="match status" value="1"/>
</dbReference>
<keyword evidence="6 9" id="KW-0029">Amino-acid transport</keyword>
<dbReference type="PANTHER" id="PTHR30588:SF0">
    <property type="entry name" value="BRANCHED-CHAIN AMINO ACID PERMEASE BRNQ"/>
    <property type="match status" value="1"/>
</dbReference>
<feature type="transmembrane region" description="Helical" evidence="9">
    <location>
        <begin position="364"/>
        <end position="385"/>
    </location>
</feature>
<keyword evidence="7 9" id="KW-1133">Transmembrane helix</keyword>
<comment type="caution">
    <text evidence="10">The sequence shown here is derived from an EMBL/GenBank/DDBJ whole genome shotgun (WGS) entry which is preliminary data.</text>
</comment>
<feature type="transmembrane region" description="Helical" evidence="9">
    <location>
        <begin position="331"/>
        <end position="352"/>
    </location>
</feature>
<evidence type="ECO:0000256" key="1">
    <source>
        <dbReference type="ARBA" id="ARBA00004651"/>
    </source>
</evidence>
<feature type="transmembrane region" description="Helical" evidence="9">
    <location>
        <begin position="184"/>
        <end position="204"/>
    </location>
</feature>
<feature type="transmembrane region" description="Helical" evidence="9">
    <location>
        <begin position="146"/>
        <end position="164"/>
    </location>
</feature>
<feature type="transmembrane region" description="Helical" evidence="9">
    <location>
        <begin position="39"/>
        <end position="66"/>
    </location>
</feature>
<evidence type="ECO:0000256" key="2">
    <source>
        <dbReference type="ARBA" id="ARBA00008540"/>
    </source>
</evidence>
<feature type="transmembrane region" description="Helical" evidence="9">
    <location>
        <begin position="7"/>
        <end position="27"/>
    </location>
</feature>